<keyword evidence="2" id="KW-1185">Reference proteome</keyword>
<reference evidence="1 2" key="1">
    <citation type="submission" date="2024-01" db="EMBL/GenBank/DDBJ databases">
        <title>The genomes of 5 underutilized Papilionoideae crops provide insights into root nodulation and disease resistance.</title>
        <authorList>
            <person name="Yuan L."/>
        </authorList>
    </citation>
    <scope>NUCLEOTIDE SEQUENCE [LARGE SCALE GENOMIC DNA]</scope>
    <source>
        <strain evidence="1">LY-2023</strain>
        <tissue evidence="1">Leaf</tissue>
    </source>
</reference>
<proteinExistence type="predicted"/>
<dbReference type="Proteomes" id="UP001359559">
    <property type="component" value="Unassembled WGS sequence"/>
</dbReference>
<name>A0AAN9PER8_CLITE</name>
<gene>
    <name evidence="1" type="ORF">RJT34_18658</name>
</gene>
<comment type="caution">
    <text evidence="1">The sequence shown here is derived from an EMBL/GenBank/DDBJ whole genome shotgun (WGS) entry which is preliminary data.</text>
</comment>
<organism evidence="1 2">
    <name type="scientific">Clitoria ternatea</name>
    <name type="common">Butterfly pea</name>
    <dbReference type="NCBI Taxonomy" id="43366"/>
    <lineage>
        <taxon>Eukaryota</taxon>
        <taxon>Viridiplantae</taxon>
        <taxon>Streptophyta</taxon>
        <taxon>Embryophyta</taxon>
        <taxon>Tracheophyta</taxon>
        <taxon>Spermatophyta</taxon>
        <taxon>Magnoliopsida</taxon>
        <taxon>eudicotyledons</taxon>
        <taxon>Gunneridae</taxon>
        <taxon>Pentapetalae</taxon>
        <taxon>rosids</taxon>
        <taxon>fabids</taxon>
        <taxon>Fabales</taxon>
        <taxon>Fabaceae</taxon>
        <taxon>Papilionoideae</taxon>
        <taxon>50 kb inversion clade</taxon>
        <taxon>NPAAA clade</taxon>
        <taxon>indigoferoid/millettioid clade</taxon>
        <taxon>Phaseoleae</taxon>
        <taxon>Clitoria</taxon>
    </lineage>
</organism>
<sequence length="69" mass="8044">MCVCFGLVKLYGVRLEYAVFLYDFFSILTKAFRLKGIEESFQLKKTSIRLINACLHDNKLSEASNRKFD</sequence>
<dbReference type="AlphaFoldDB" id="A0AAN9PER8"/>
<evidence type="ECO:0000313" key="2">
    <source>
        <dbReference type="Proteomes" id="UP001359559"/>
    </source>
</evidence>
<dbReference type="EMBL" id="JAYKXN010000004">
    <property type="protein sequence ID" value="KAK7295746.1"/>
    <property type="molecule type" value="Genomic_DNA"/>
</dbReference>
<protein>
    <submittedName>
        <fullName evidence="1">Uncharacterized protein</fullName>
    </submittedName>
</protein>
<evidence type="ECO:0000313" key="1">
    <source>
        <dbReference type="EMBL" id="KAK7295746.1"/>
    </source>
</evidence>
<accession>A0AAN9PER8</accession>